<feature type="compositionally biased region" description="Acidic residues" evidence="1">
    <location>
        <begin position="338"/>
        <end position="350"/>
    </location>
</feature>
<dbReference type="Proteomes" id="UP000297475">
    <property type="component" value="Unassembled WGS sequence"/>
</dbReference>
<feature type="region of interest" description="Disordered" evidence="1">
    <location>
        <begin position="323"/>
        <end position="360"/>
    </location>
</feature>
<gene>
    <name evidence="2" type="ORF">E4656_00565</name>
</gene>
<dbReference type="AlphaFoldDB" id="A0A4Z0WE70"/>
<evidence type="ECO:0000313" key="3">
    <source>
        <dbReference type="Proteomes" id="UP000297475"/>
    </source>
</evidence>
<evidence type="ECO:0000256" key="1">
    <source>
        <dbReference type="SAM" id="MobiDB-lite"/>
    </source>
</evidence>
<comment type="caution">
    <text evidence="2">The sequence shown here is derived from an EMBL/GenBank/DDBJ whole genome shotgun (WGS) entry which is preliminary data.</text>
</comment>
<dbReference type="EMBL" id="SRMF01000001">
    <property type="protein sequence ID" value="TGG94958.1"/>
    <property type="molecule type" value="Genomic_DNA"/>
</dbReference>
<dbReference type="InterPro" id="IPR029058">
    <property type="entry name" value="AB_hydrolase_fold"/>
</dbReference>
<sequence>MVNLSDMTLSSLAVQGRTENSLPGRPFARSALYTMWTLGAWLLLALAGSPLAQERVMPDWEAHARDLERRYEHLMPPGQYLLLQEGDLTMPSLWMEQTTAHPQGGVLIIHDDGQHPDWPRLIHDLRHHLPDAGWSTLSISIPPRPAPLVPERNREIDEPRPGSAAGSEPNLDFEPEVARRILLGVNELNDRGIQNTVLVGVGTGALYVTRSTVQELQMLAGPDQGIGLVLVGARPGDTAEIMPLLGQLTVPVLDVYLPGDHTNEAARQRRAAINRAGLTEITQVREQAWASANRSGPQVVTRRTWGWLRSNLAGTQRGIPAARAAQEAAEAAAAAAAAEEDDEDNAEADMDPPALPGEAI</sequence>
<evidence type="ECO:0000313" key="2">
    <source>
        <dbReference type="EMBL" id="TGG94958.1"/>
    </source>
</evidence>
<dbReference type="Pfam" id="PF12048">
    <property type="entry name" value="DUF3530"/>
    <property type="match status" value="1"/>
</dbReference>
<feature type="compositionally biased region" description="Basic and acidic residues" evidence="1">
    <location>
        <begin position="151"/>
        <end position="160"/>
    </location>
</feature>
<reference evidence="2 3" key="1">
    <citation type="submission" date="2019-04" db="EMBL/GenBank/DDBJ databases">
        <title>Natronospirillum operosus gen. nov., sp. nov., a haloalkaliphilic satellite isolated from decaying biomass of laboratory culture of cyanobacterium Geitlerinema sp. and proposal of Natronospirillaceae fam. nov. and Saccharospirillaceae fam. nov.</title>
        <authorList>
            <person name="Kevbrin V."/>
            <person name="Boltyanskaya Y."/>
            <person name="Koziaeva V."/>
            <person name="Grouzdev D.S."/>
            <person name="Park M."/>
            <person name="Cho J."/>
        </authorList>
    </citation>
    <scope>NUCLEOTIDE SEQUENCE [LARGE SCALE GENOMIC DNA]</scope>
    <source>
        <strain evidence="2 3">G-116</strain>
    </source>
</reference>
<dbReference type="SUPFAM" id="SSF53474">
    <property type="entry name" value="alpha/beta-Hydrolases"/>
    <property type="match status" value="1"/>
</dbReference>
<feature type="compositionally biased region" description="Low complexity" evidence="1">
    <location>
        <begin position="323"/>
        <end position="337"/>
    </location>
</feature>
<dbReference type="InterPro" id="IPR022529">
    <property type="entry name" value="DUF3530"/>
</dbReference>
<feature type="region of interest" description="Disordered" evidence="1">
    <location>
        <begin position="145"/>
        <end position="170"/>
    </location>
</feature>
<organism evidence="2 3">
    <name type="scientific">Natronospirillum operosum</name>
    <dbReference type="NCBI Taxonomy" id="2759953"/>
    <lineage>
        <taxon>Bacteria</taxon>
        <taxon>Pseudomonadati</taxon>
        <taxon>Pseudomonadota</taxon>
        <taxon>Gammaproteobacteria</taxon>
        <taxon>Oceanospirillales</taxon>
        <taxon>Natronospirillaceae</taxon>
        <taxon>Natronospirillum</taxon>
    </lineage>
</organism>
<proteinExistence type="predicted"/>
<dbReference type="OrthoDB" id="6193602at2"/>
<protein>
    <submittedName>
        <fullName evidence="2">DUF3530 family protein</fullName>
    </submittedName>
</protein>
<name>A0A4Z0WE70_9GAMM</name>
<accession>A0A4Z0WE70</accession>
<keyword evidence="3" id="KW-1185">Reference proteome</keyword>